<feature type="compositionally biased region" description="Low complexity" evidence="1">
    <location>
        <begin position="240"/>
        <end position="273"/>
    </location>
</feature>
<keyword evidence="3" id="KW-1185">Reference proteome</keyword>
<dbReference type="EMBL" id="CAUWAG010000004">
    <property type="protein sequence ID" value="CAJ2503279.1"/>
    <property type="molecule type" value="Genomic_DNA"/>
</dbReference>
<sequence length="439" mass="46959">MAATMSSSLGARLGWPSAEASSSQVPSASNSDKGNGNSMAAPKPWADEPWPLIETPSNTQVITHQAIHIASEVANLHNTMIRALNAIYLQAPHVCLPADVADLLFLTQSWSRWVLDHHKLKETTMLPGFESALSLPPGALRSGRRDSGKATGQGDQDAEASEAELEELLQHVHVYAVETHADPASYSSNVLQNRLSVLARVLVPHLTRQVRLMASMRELCASAVVTRTRPPSFLPPFEGSSSTAYPRSSTSSAPSPLTLPTPGLSAPASSASSVRTGRVSQQFRPKKPPYDPALALACPATAEARAARLMSVFGSADWQASNTMDRFVVPPMVVRLRDATFEGGGRGLFSTVDYYRGSESRNQSSVNVNVSDAGASAALDLGMAPGGAGFGFRSSDVWPRMSVLTVHAIADKLSPRHAGAWRFLPCDVWGKPRELAFLE</sequence>
<dbReference type="Proteomes" id="UP001295740">
    <property type="component" value="Unassembled WGS sequence"/>
</dbReference>
<feature type="region of interest" description="Disordered" evidence="1">
    <location>
        <begin position="231"/>
        <end position="287"/>
    </location>
</feature>
<reference evidence="2" key="1">
    <citation type="submission" date="2023-10" db="EMBL/GenBank/DDBJ databases">
        <authorList>
            <person name="Hackl T."/>
        </authorList>
    </citation>
    <scope>NUCLEOTIDE SEQUENCE</scope>
</reference>
<gene>
    <name evidence="2" type="ORF">KHLLAP_LOCUS3747</name>
</gene>
<dbReference type="InterPro" id="IPR053206">
    <property type="entry name" value="Dimeric_xanthone_biosynth"/>
</dbReference>
<evidence type="ECO:0000313" key="2">
    <source>
        <dbReference type="EMBL" id="CAJ2503279.1"/>
    </source>
</evidence>
<comment type="caution">
    <text evidence="2">The sequence shown here is derived from an EMBL/GenBank/DDBJ whole genome shotgun (WGS) entry which is preliminary data.</text>
</comment>
<dbReference type="PANTHER" id="PTHR38048:SF2">
    <property type="entry name" value="HEMERYTHRIN-LIKE DOMAIN-CONTAINING PROTEIN"/>
    <property type="match status" value="1"/>
</dbReference>
<organism evidence="2 3">
    <name type="scientific">Anthostomella pinea</name>
    <dbReference type="NCBI Taxonomy" id="933095"/>
    <lineage>
        <taxon>Eukaryota</taxon>
        <taxon>Fungi</taxon>
        <taxon>Dikarya</taxon>
        <taxon>Ascomycota</taxon>
        <taxon>Pezizomycotina</taxon>
        <taxon>Sordariomycetes</taxon>
        <taxon>Xylariomycetidae</taxon>
        <taxon>Xylariales</taxon>
        <taxon>Xylariaceae</taxon>
        <taxon>Anthostomella</taxon>
    </lineage>
</organism>
<name>A0AAI8VEW5_9PEZI</name>
<protein>
    <submittedName>
        <fullName evidence="2">Uu.00g106730.m01.CDS01</fullName>
    </submittedName>
</protein>
<dbReference type="PANTHER" id="PTHR38048">
    <property type="entry name" value="EXPRESSED PROTEIN"/>
    <property type="match status" value="1"/>
</dbReference>
<feature type="region of interest" description="Disordered" evidence="1">
    <location>
        <begin position="1"/>
        <end position="52"/>
    </location>
</feature>
<evidence type="ECO:0000256" key="1">
    <source>
        <dbReference type="SAM" id="MobiDB-lite"/>
    </source>
</evidence>
<dbReference type="AlphaFoldDB" id="A0AAI8VEW5"/>
<accession>A0AAI8VEW5</accession>
<evidence type="ECO:0000313" key="3">
    <source>
        <dbReference type="Proteomes" id="UP001295740"/>
    </source>
</evidence>
<feature type="region of interest" description="Disordered" evidence="1">
    <location>
        <begin position="137"/>
        <end position="161"/>
    </location>
</feature>
<feature type="compositionally biased region" description="Polar residues" evidence="1">
    <location>
        <begin position="274"/>
        <end position="283"/>
    </location>
</feature>
<proteinExistence type="predicted"/>
<feature type="compositionally biased region" description="Low complexity" evidence="1">
    <location>
        <begin position="17"/>
        <end position="31"/>
    </location>
</feature>